<dbReference type="PANTHER" id="PTHR43008:SF4">
    <property type="entry name" value="CHAIN DEHYDROGENASE, PUTATIVE (AFU_ORTHOLOGUE AFUA_4G08710)-RELATED"/>
    <property type="match status" value="1"/>
</dbReference>
<keyword evidence="3" id="KW-0560">Oxidoreductase</keyword>
<proteinExistence type="inferred from homology"/>
<dbReference type="EMBL" id="VCAU01000075">
    <property type="protein sequence ID" value="KAF9886551.1"/>
    <property type="molecule type" value="Genomic_DNA"/>
</dbReference>
<keyword evidence="6" id="KW-1185">Reference proteome</keyword>
<dbReference type="PROSITE" id="PS00061">
    <property type="entry name" value="ADH_SHORT"/>
    <property type="match status" value="1"/>
</dbReference>
<dbReference type="Gene3D" id="3.40.50.720">
    <property type="entry name" value="NAD(P)-binding Rossmann-like Domain"/>
    <property type="match status" value="1"/>
</dbReference>
<comment type="similarity">
    <text evidence="1">Belongs to the short-chain dehydrogenases/reductases (SDR) family.</text>
</comment>
<comment type="caution">
    <text evidence="5">The sequence shown here is derived from an EMBL/GenBank/DDBJ whole genome shotgun (WGS) entry which is preliminary data.</text>
</comment>
<dbReference type="InterPro" id="IPR036291">
    <property type="entry name" value="NAD(P)-bd_dom_sf"/>
</dbReference>
<evidence type="ECO:0000256" key="3">
    <source>
        <dbReference type="ARBA" id="ARBA00023002"/>
    </source>
</evidence>
<evidence type="ECO:0000256" key="1">
    <source>
        <dbReference type="ARBA" id="ARBA00006484"/>
    </source>
</evidence>
<organism evidence="5 6">
    <name type="scientific">Aspergillus nanangensis</name>
    <dbReference type="NCBI Taxonomy" id="2582783"/>
    <lineage>
        <taxon>Eukaryota</taxon>
        <taxon>Fungi</taxon>
        <taxon>Dikarya</taxon>
        <taxon>Ascomycota</taxon>
        <taxon>Pezizomycotina</taxon>
        <taxon>Eurotiomycetes</taxon>
        <taxon>Eurotiomycetidae</taxon>
        <taxon>Eurotiales</taxon>
        <taxon>Aspergillaceae</taxon>
        <taxon>Aspergillus</taxon>
        <taxon>Aspergillus subgen. Circumdati</taxon>
    </lineage>
</organism>
<evidence type="ECO:0000256" key="2">
    <source>
        <dbReference type="ARBA" id="ARBA00022857"/>
    </source>
</evidence>
<name>A0AAD4CHD4_ASPNN</name>
<dbReference type="InterPro" id="IPR047794">
    <property type="entry name" value="C45_proenzyme-like"/>
</dbReference>
<reference evidence="5" key="2">
    <citation type="submission" date="2020-02" db="EMBL/GenBank/DDBJ databases">
        <authorList>
            <person name="Gilchrist C.L.M."/>
            <person name="Chooi Y.-H."/>
        </authorList>
    </citation>
    <scope>NUCLEOTIDE SEQUENCE</scope>
    <source>
        <strain evidence="5">MST-FP2251</strain>
    </source>
</reference>
<dbReference type="Gene3D" id="1.10.10.2120">
    <property type="match status" value="1"/>
</dbReference>
<dbReference type="InterPro" id="IPR005079">
    <property type="entry name" value="Peptidase_C45_hydrolase"/>
</dbReference>
<dbReference type="GO" id="GO:0016616">
    <property type="term" value="F:oxidoreductase activity, acting on the CH-OH group of donors, NAD or NADP as acceptor"/>
    <property type="evidence" value="ECO:0007669"/>
    <property type="project" value="UniProtKB-ARBA"/>
</dbReference>
<protein>
    <recommendedName>
        <fullName evidence="4">Peptidase C45 hydrolase domain-containing protein</fullName>
    </recommendedName>
</protein>
<dbReference type="AlphaFoldDB" id="A0AAD4CHD4"/>
<dbReference type="Pfam" id="PF13561">
    <property type="entry name" value="adh_short_C2"/>
    <property type="match status" value="1"/>
</dbReference>
<dbReference type="NCBIfam" id="NF040521">
    <property type="entry name" value="C45_proenzyme"/>
    <property type="match status" value="1"/>
</dbReference>
<accession>A0AAD4CHD4</accession>
<evidence type="ECO:0000313" key="5">
    <source>
        <dbReference type="EMBL" id="KAF9886551.1"/>
    </source>
</evidence>
<dbReference type="Proteomes" id="UP001194746">
    <property type="component" value="Unassembled WGS sequence"/>
</dbReference>
<dbReference type="PRINTS" id="PR00080">
    <property type="entry name" value="SDRFAMILY"/>
</dbReference>
<dbReference type="SUPFAM" id="SSF51735">
    <property type="entry name" value="NAD(P)-binding Rossmann-fold domains"/>
    <property type="match status" value="1"/>
</dbReference>
<gene>
    <name evidence="5" type="ORF">FE257_011323</name>
</gene>
<dbReference type="PANTHER" id="PTHR43008">
    <property type="entry name" value="BENZIL REDUCTASE"/>
    <property type="match status" value="1"/>
</dbReference>
<reference evidence="5" key="1">
    <citation type="journal article" date="2019" name="Beilstein J. Org. Chem.">
        <title>Nanangenines: drimane sesquiterpenoids as the dominant metabolite cohort of a novel Australian fungus, Aspergillus nanangensis.</title>
        <authorList>
            <person name="Lacey H.J."/>
            <person name="Gilchrist C.L.M."/>
            <person name="Crombie A."/>
            <person name="Kalaitzis J.A."/>
            <person name="Vuong D."/>
            <person name="Rutledge P.J."/>
            <person name="Turner P."/>
            <person name="Pitt J.I."/>
            <person name="Lacey E."/>
            <person name="Chooi Y.H."/>
            <person name="Piggott A.M."/>
        </authorList>
    </citation>
    <scope>NUCLEOTIDE SEQUENCE</scope>
    <source>
        <strain evidence="5">MST-FP2251</strain>
    </source>
</reference>
<dbReference type="Gene3D" id="3.60.60.10">
    <property type="entry name" value="Penicillin V Acylase, Chain A"/>
    <property type="match status" value="1"/>
</dbReference>
<dbReference type="PRINTS" id="PR00081">
    <property type="entry name" value="GDHRDH"/>
</dbReference>
<dbReference type="InterPro" id="IPR020904">
    <property type="entry name" value="Sc_DH/Rdtase_CS"/>
</dbReference>
<dbReference type="FunFam" id="3.40.50.720:FF:000084">
    <property type="entry name" value="Short-chain dehydrogenase reductase"/>
    <property type="match status" value="1"/>
</dbReference>
<dbReference type="Pfam" id="PF03417">
    <property type="entry name" value="AAT"/>
    <property type="match status" value="1"/>
</dbReference>
<sequence length="597" mass="64642">MKQILCEGSPYEIGHAHGKGSMKEIKRGIAFYAALFIEKAGLNWSEVRALASEFDGVIRTKWPRYYEELEGVAKGAGRDLLDIIALNVRSEIVFGRFSDGCTSLYCQGKEYAYMGQNWDWLEDQKANLIQLTIHQANLPAIHMVTEAGIIGKIGYNSSGVGVCFNAIRAKGVDKNRLPAHLGLRLALESTSAEAAAKSLEDIGMASSAYILMGDAATAIGLEFTSTTFARLPVNDHGFVAHSNHMRLHHRDIYEPKWLEDSPVRIKTMEHNVLQAGELSWDVFGELFEDESNYPCSISRAAEGASDIATLFNIAVDLKRKTAVVKEDMVPSDQDGYKSQSVLELMSLKGKVTVVTGAARGIGLALARGAGELGSDIAVLDALQEPSEDLASWGLGVRVGYYRTDVTKFDQLTETFRKINEDFGGIDNCITAAGIVLDKPFLEHQWEESARILNVNVMGTLFCAQLAAKAMQAQNRGGSIVMIASNAAYGALPSRTMAVYGASKGAITSLTRALAVELAQFGIRVNSVSPGFIATEMIMDVSRQDANLWKTFNSTPPLQRVGARQDLKGIVGYLLSDAAAYTTGTDVVVDGGLNCGRA</sequence>
<evidence type="ECO:0000313" key="6">
    <source>
        <dbReference type="Proteomes" id="UP001194746"/>
    </source>
</evidence>
<dbReference type="GO" id="GO:0050664">
    <property type="term" value="F:oxidoreductase activity, acting on NAD(P)H, oxygen as acceptor"/>
    <property type="evidence" value="ECO:0007669"/>
    <property type="project" value="TreeGrafter"/>
</dbReference>
<keyword evidence="2" id="KW-0521">NADP</keyword>
<evidence type="ECO:0000259" key="4">
    <source>
        <dbReference type="Pfam" id="PF03417"/>
    </source>
</evidence>
<dbReference type="InterPro" id="IPR002347">
    <property type="entry name" value="SDR_fam"/>
</dbReference>
<dbReference type="GO" id="GO:0044550">
    <property type="term" value="P:secondary metabolite biosynthetic process"/>
    <property type="evidence" value="ECO:0007669"/>
    <property type="project" value="UniProtKB-ARBA"/>
</dbReference>
<feature type="domain" description="Peptidase C45 hydrolase" evidence="4">
    <location>
        <begin position="107"/>
        <end position="322"/>
    </location>
</feature>